<evidence type="ECO:0000256" key="6">
    <source>
        <dbReference type="SAM" id="Phobius"/>
    </source>
</evidence>
<gene>
    <name evidence="9" type="ORF">Adt_13858</name>
</gene>
<keyword evidence="4 6" id="KW-1133">Transmembrane helix</keyword>
<dbReference type="Pfam" id="PF19055">
    <property type="entry name" value="ABC2_membrane_7"/>
    <property type="match status" value="1"/>
</dbReference>
<feature type="transmembrane region" description="Helical" evidence="6">
    <location>
        <begin position="330"/>
        <end position="349"/>
    </location>
</feature>
<keyword evidence="5 6" id="KW-0472">Membrane</keyword>
<evidence type="ECO:0000259" key="7">
    <source>
        <dbReference type="Pfam" id="PF01061"/>
    </source>
</evidence>
<evidence type="ECO:0000259" key="8">
    <source>
        <dbReference type="Pfam" id="PF19055"/>
    </source>
</evidence>
<feature type="domain" description="ABC transporter family G" evidence="8">
    <location>
        <begin position="19"/>
        <end position="80"/>
    </location>
</feature>
<feature type="transmembrane region" description="Helical" evidence="6">
    <location>
        <begin position="269"/>
        <end position="293"/>
    </location>
</feature>
<evidence type="ECO:0000256" key="3">
    <source>
        <dbReference type="ARBA" id="ARBA00022692"/>
    </source>
</evidence>
<dbReference type="InterPro" id="IPR013525">
    <property type="entry name" value="ABC2_TM"/>
</dbReference>
<feature type="transmembrane region" description="Helical" evidence="6">
    <location>
        <begin position="153"/>
        <end position="174"/>
    </location>
</feature>
<dbReference type="GO" id="GO:0016020">
    <property type="term" value="C:membrane"/>
    <property type="evidence" value="ECO:0007669"/>
    <property type="project" value="UniProtKB-SubCell"/>
</dbReference>
<dbReference type="Pfam" id="PF01061">
    <property type="entry name" value="ABC2_membrane"/>
    <property type="match status" value="1"/>
</dbReference>
<keyword evidence="10" id="KW-1185">Reference proteome</keyword>
<feature type="transmembrane region" description="Helical" evidence="6">
    <location>
        <begin position="299"/>
        <end position="318"/>
    </location>
</feature>
<dbReference type="PANTHER" id="PTHR48040">
    <property type="entry name" value="PLEIOTROPIC DRUG RESISTANCE PROTEIN 1-LIKE ISOFORM X1"/>
    <property type="match status" value="1"/>
</dbReference>
<dbReference type="AlphaFoldDB" id="A0ABD1TY15"/>
<dbReference type="Proteomes" id="UP001604336">
    <property type="component" value="Unassembled WGS sequence"/>
</dbReference>
<organism evidence="9 10">
    <name type="scientific">Abeliophyllum distichum</name>
    <dbReference type="NCBI Taxonomy" id="126358"/>
    <lineage>
        <taxon>Eukaryota</taxon>
        <taxon>Viridiplantae</taxon>
        <taxon>Streptophyta</taxon>
        <taxon>Embryophyta</taxon>
        <taxon>Tracheophyta</taxon>
        <taxon>Spermatophyta</taxon>
        <taxon>Magnoliopsida</taxon>
        <taxon>eudicotyledons</taxon>
        <taxon>Gunneridae</taxon>
        <taxon>Pentapetalae</taxon>
        <taxon>asterids</taxon>
        <taxon>lamiids</taxon>
        <taxon>Lamiales</taxon>
        <taxon>Oleaceae</taxon>
        <taxon>Forsythieae</taxon>
        <taxon>Abeliophyllum</taxon>
    </lineage>
</organism>
<dbReference type="InterPro" id="IPR043926">
    <property type="entry name" value="ABCG_dom"/>
</dbReference>
<keyword evidence="2" id="KW-0813">Transport</keyword>
<protein>
    <submittedName>
        <fullName evidence="9">ABC transporter G family member 40</fullName>
    </submittedName>
</protein>
<evidence type="ECO:0000256" key="2">
    <source>
        <dbReference type="ARBA" id="ARBA00022448"/>
    </source>
</evidence>
<evidence type="ECO:0000313" key="9">
    <source>
        <dbReference type="EMBL" id="KAL2517611.1"/>
    </source>
</evidence>
<feature type="domain" description="ABC-2 type transporter transmembrane" evidence="7">
    <location>
        <begin position="136"/>
        <end position="349"/>
    </location>
</feature>
<evidence type="ECO:0000256" key="5">
    <source>
        <dbReference type="ARBA" id="ARBA00023136"/>
    </source>
</evidence>
<proteinExistence type="predicted"/>
<name>A0ABD1TY15_9LAMI</name>
<evidence type="ECO:0000256" key="1">
    <source>
        <dbReference type="ARBA" id="ARBA00004141"/>
    </source>
</evidence>
<feature type="transmembrane region" description="Helical" evidence="6">
    <location>
        <begin position="242"/>
        <end position="262"/>
    </location>
</feature>
<feature type="transmembrane region" description="Helical" evidence="6">
    <location>
        <begin position="376"/>
        <end position="399"/>
    </location>
</feature>
<accession>A0ABD1TY15</accession>
<comment type="subcellular location">
    <subcellularLocation>
        <location evidence="1">Membrane</location>
        <topology evidence="1">Multi-pass membrane protein</topology>
    </subcellularLocation>
</comment>
<keyword evidence="3 6" id="KW-0812">Transmembrane</keyword>
<dbReference type="EMBL" id="JBFOLK010000004">
    <property type="protein sequence ID" value="KAL2517611.1"/>
    <property type="molecule type" value="Genomic_DNA"/>
</dbReference>
<evidence type="ECO:0000256" key="4">
    <source>
        <dbReference type="ARBA" id="ARBA00022989"/>
    </source>
</evidence>
<reference evidence="10" key="1">
    <citation type="submission" date="2024-07" db="EMBL/GenBank/DDBJ databases">
        <title>Two chromosome-level genome assemblies of Korean endemic species Abeliophyllum distichum and Forsythia ovata (Oleaceae).</title>
        <authorList>
            <person name="Jang H."/>
        </authorList>
    </citation>
    <scope>NUCLEOTIDE SEQUENCE [LARGE SCALE GENOMIC DNA]</scope>
</reference>
<comment type="caution">
    <text evidence="9">The sequence shown here is derived from an EMBL/GenBank/DDBJ whole genome shotgun (WGS) entry which is preliminary data.</text>
</comment>
<dbReference type="PANTHER" id="PTHR48040:SF45">
    <property type="entry name" value="PLEIOTROPIC DRUG RESISTANCE PROTEIN 1-LIKE"/>
    <property type="match status" value="1"/>
</dbReference>
<evidence type="ECO:0000313" key="10">
    <source>
        <dbReference type="Proteomes" id="UP001604336"/>
    </source>
</evidence>
<sequence length="407" mass="47305">MRTVRNTVDTGRTVVCTIHQPSIDIFDAFDELLLLKRGGEEIYVGPLGRHSSELIKYFEGIDGVNKIKDGYNPATWMLEVTSTAQEAALGVNFAELYKSSELHRKNKELIEELSKPFPGSKDLYFPRQYAQSFFGQCVACLWKQHWSYWRNPLYTAVRLLFTAFIAIMFGTIFWDLGSKRKKKQDVFNAMGSMYAAVLFLGVQNATSVQPVVAIERTVFYRERAAGMYYALPYAFGQVVIELPYLFIQTLIYGVIVYAMIGFDWSVTKFFWYLFFMYFTLLYFTFYGMMTVAVTPNHNIAAIVSSAFYALWNLFSGFIIPKTRIPVWWRWYYYICPISWTLYGLVASQFGDFQDELETNETVEHFIRSYFGFRHDFVGYVAIIIIGISVLFGFIFAFSIRAFNFQKR</sequence>